<dbReference type="CDD" id="cd03057">
    <property type="entry name" value="GST_N_Beta"/>
    <property type="match status" value="1"/>
</dbReference>
<dbReference type="GO" id="GO:0016740">
    <property type="term" value="F:transferase activity"/>
    <property type="evidence" value="ECO:0007669"/>
    <property type="project" value="UniProtKB-KW"/>
</dbReference>
<organism evidence="2 3">
    <name type="scientific">Marinobacter algicola DG893</name>
    <dbReference type="NCBI Taxonomy" id="443152"/>
    <lineage>
        <taxon>Bacteria</taxon>
        <taxon>Pseudomonadati</taxon>
        <taxon>Pseudomonadota</taxon>
        <taxon>Gammaproteobacteria</taxon>
        <taxon>Pseudomonadales</taxon>
        <taxon>Marinobacteraceae</taxon>
        <taxon>Marinobacter</taxon>
    </lineage>
</organism>
<sequence>MSIALYYSPGSCSLAPQIVLNETGEPFELRKIATAERANRSNEYLAINPKGRVPALQIDGFILTETPAILAFLGRRFPSSGLYPADASAAEARCLELLAWLDLPRCSGHA</sequence>
<evidence type="ECO:0000313" key="2">
    <source>
        <dbReference type="EMBL" id="EDM47637.1"/>
    </source>
</evidence>
<dbReference type="AlphaFoldDB" id="A6F0P8"/>
<dbReference type="Gene3D" id="3.40.30.10">
    <property type="entry name" value="Glutaredoxin"/>
    <property type="match status" value="1"/>
</dbReference>
<evidence type="ECO:0000313" key="3">
    <source>
        <dbReference type="Proteomes" id="UP000005856"/>
    </source>
</evidence>
<dbReference type="InterPro" id="IPR004045">
    <property type="entry name" value="Glutathione_S-Trfase_N"/>
</dbReference>
<dbReference type="STRING" id="443152.MDG893_19719"/>
<keyword evidence="2" id="KW-0808">Transferase</keyword>
<protein>
    <submittedName>
        <fullName evidence="2">Glutathione S-transferase, N-terminal domain</fullName>
    </submittedName>
</protein>
<comment type="caution">
    <text evidence="2">The sequence shown here is derived from an EMBL/GenBank/DDBJ whole genome shotgun (WGS) entry which is preliminary data.</text>
</comment>
<dbReference type="OrthoDB" id="6258999at2"/>
<dbReference type="SUPFAM" id="SSF52833">
    <property type="entry name" value="Thioredoxin-like"/>
    <property type="match status" value="1"/>
</dbReference>
<accession>A6F0P8</accession>
<proteinExistence type="predicted"/>
<name>A6F0P8_9GAMM</name>
<dbReference type="eggNOG" id="COG0625">
    <property type="taxonomic scope" value="Bacteria"/>
</dbReference>
<dbReference type="PANTHER" id="PTHR43917:SF8">
    <property type="entry name" value="GH16740P-RELATED"/>
    <property type="match status" value="1"/>
</dbReference>
<gene>
    <name evidence="2" type="ORF">MDG893_19719</name>
</gene>
<dbReference type="RefSeq" id="WP_007153842.1">
    <property type="nucleotide sequence ID" value="NZ_ABCP01000014.1"/>
</dbReference>
<dbReference type="InterPro" id="IPR051369">
    <property type="entry name" value="GST_Theta"/>
</dbReference>
<dbReference type="InterPro" id="IPR040079">
    <property type="entry name" value="Glutathione_S-Trfase"/>
</dbReference>
<evidence type="ECO:0000259" key="1">
    <source>
        <dbReference type="PROSITE" id="PS50404"/>
    </source>
</evidence>
<dbReference type="PROSITE" id="PS50404">
    <property type="entry name" value="GST_NTER"/>
    <property type="match status" value="1"/>
</dbReference>
<feature type="domain" description="GST N-terminal" evidence="1">
    <location>
        <begin position="1"/>
        <end position="81"/>
    </location>
</feature>
<reference evidence="2 3" key="1">
    <citation type="submission" date="2007-06" db="EMBL/GenBank/DDBJ databases">
        <authorList>
            <person name="Green D."/>
            <person name="Ferriera S."/>
            <person name="Johnson J."/>
            <person name="Kravitz S."/>
            <person name="Beeson K."/>
            <person name="Sutton G."/>
            <person name="Rogers Y.-H."/>
            <person name="Friedman R."/>
            <person name="Frazier M."/>
            <person name="Venter J.C."/>
        </authorList>
    </citation>
    <scope>NUCLEOTIDE SEQUENCE [LARGE SCALE GENOMIC DNA]</scope>
    <source>
        <strain evidence="2 3">DG893</strain>
    </source>
</reference>
<dbReference type="PANTHER" id="PTHR43917">
    <property type="match status" value="1"/>
</dbReference>
<dbReference type="Proteomes" id="UP000005856">
    <property type="component" value="Unassembled WGS sequence"/>
</dbReference>
<dbReference type="SFLD" id="SFLDS00019">
    <property type="entry name" value="Glutathione_Transferase_(cytos"/>
    <property type="match status" value="1"/>
</dbReference>
<dbReference type="Pfam" id="PF02798">
    <property type="entry name" value="GST_N"/>
    <property type="match status" value="1"/>
</dbReference>
<dbReference type="InterPro" id="IPR036249">
    <property type="entry name" value="Thioredoxin-like_sf"/>
</dbReference>
<dbReference type="Gene3D" id="1.20.1050.10">
    <property type="match status" value="1"/>
</dbReference>
<keyword evidence="3" id="KW-1185">Reference proteome</keyword>
<dbReference type="EMBL" id="ABCP01000014">
    <property type="protein sequence ID" value="EDM47637.1"/>
    <property type="molecule type" value="Genomic_DNA"/>
</dbReference>